<proteinExistence type="predicted"/>
<protein>
    <submittedName>
        <fullName evidence="1">Uncharacterized protein</fullName>
    </submittedName>
</protein>
<name>A0ABC9YPJ9_9NOCA</name>
<dbReference type="Proteomes" id="UP000037179">
    <property type="component" value="Unassembled WGS sequence"/>
</dbReference>
<gene>
    <name evidence="1" type="ORF">NSK11_contig00017-0013</name>
</gene>
<evidence type="ECO:0000313" key="1">
    <source>
        <dbReference type="EMBL" id="GAP27344.1"/>
    </source>
</evidence>
<evidence type="ECO:0000313" key="2">
    <source>
        <dbReference type="Proteomes" id="UP000037179"/>
    </source>
</evidence>
<comment type="caution">
    <text evidence="1">The sequence shown here is derived from an EMBL/GenBank/DDBJ whole genome shotgun (WGS) entry which is preliminary data.</text>
</comment>
<sequence>MLALLDCVLGGMAPAHPTRTYRYVEDRRPGESLASMDNGAGDEYSIVFSSAGTYVRGFDHYSELNTYGQSDTGELWPGLTDGLPAPFHTYVTDAAFRFDEEPTMTVCLWRLSTDSGWQTGQTVQLDEEDLNGDGSDWLFDQLIDWSAEPKADHYRRYFDLPADPDHAALHAIMEGAPITADLVHRLNPHIDLAIVTEEAAISGIPVSF</sequence>
<dbReference type="AlphaFoldDB" id="A0ABC9YPJ9"/>
<organism evidence="1 2">
    <name type="scientific">Nocardia seriolae</name>
    <dbReference type="NCBI Taxonomy" id="37332"/>
    <lineage>
        <taxon>Bacteria</taxon>
        <taxon>Bacillati</taxon>
        <taxon>Actinomycetota</taxon>
        <taxon>Actinomycetes</taxon>
        <taxon>Mycobacteriales</taxon>
        <taxon>Nocardiaceae</taxon>
        <taxon>Nocardia</taxon>
    </lineage>
</organism>
<accession>A0ABC9YPJ9</accession>
<reference evidence="1 2" key="2">
    <citation type="journal article" date="2016" name="Genome Announc.">
        <title>Draft Genome Sequence of Erythromycin- and Oxytetracycline-Sensitive Nocardia seriolae Strain U-1 (NBRC 110359).</title>
        <authorList>
            <person name="Imajoh M."/>
            <person name="Sukeda M."/>
            <person name="Shimizu M."/>
            <person name="Yamane J."/>
            <person name="Ohnishi K."/>
            <person name="Oshima S."/>
        </authorList>
    </citation>
    <scope>NUCLEOTIDE SEQUENCE [LARGE SCALE GENOMIC DNA]</scope>
    <source>
        <strain evidence="1 2">U-1</strain>
    </source>
</reference>
<keyword evidence="2" id="KW-1185">Reference proteome</keyword>
<reference evidence="2" key="1">
    <citation type="submission" date="2015-07" db="EMBL/GenBank/DDBJ databases">
        <title>Nocardia seriolae U-1 whole genome shotgun sequence.</title>
        <authorList>
            <person name="Imajoh M."/>
            <person name="Fukumoto Y."/>
            <person name="Sukeda M."/>
            <person name="Yamane J."/>
            <person name="Yamasaki K."/>
            <person name="Shimizu M."/>
            <person name="Ohnishi K."/>
            <person name="Oshima S."/>
        </authorList>
    </citation>
    <scope>NUCLEOTIDE SEQUENCE [LARGE SCALE GENOMIC DNA]</scope>
    <source>
        <strain evidence="2">U-1</strain>
    </source>
</reference>
<dbReference type="EMBL" id="BBYQ01000017">
    <property type="protein sequence ID" value="GAP27344.1"/>
    <property type="molecule type" value="Genomic_DNA"/>
</dbReference>